<organism evidence="1 2">
    <name type="scientific">Paenibacillus baimaensis</name>
    <dbReference type="NCBI Taxonomy" id="2982185"/>
    <lineage>
        <taxon>Bacteria</taxon>
        <taxon>Bacillati</taxon>
        <taxon>Bacillota</taxon>
        <taxon>Bacilli</taxon>
        <taxon>Bacillales</taxon>
        <taxon>Paenibacillaceae</taxon>
        <taxon>Paenibacillus</taxon>
    </lineage>
</organism>
<dbReference type="Proteomes" id="UP001652445">
    <property type="component" value="Unassembled WGS sequence"/>
</dbReference>
<name>A0ABT2UCM3_9BACL</name>
<reference evidence="1 2" key="1">
    <citation type="submission" date="2022-09" db="EMBL/GenBank/DDBJ databases">
        <authorList>
            <person name="Han X.L."/>
            <person name="Wang Q."/>
            <person name="Lu T."/>
        </authorList>
    </citation>
    <scope>NUCLEOTIDE SEQUENCE [LARGE SCALE GENOMIC DNA]</scope>
    <source>
        <strain evidence="1 2">WQ 127069</strain>
    </source>
</reference>
<evidence type="ECO:0000313" key="2">
    <source>
        <dbReference type="Proteomes" id="UP001652445"/>
    </source>
</evidence>
<protein>
    <submittedName>
        <fullName evidence="1">Uncharacterized protein</fullName>
    </submittedName>
</protein>
<proteinExistence type="predicted"/>
<dbReference type="EMBL" id="JAOQIO010000022">
    <property type="protein sequence ID" value="MCU6792337.1"/>
    <property type="molecule type" value="Genomic_DNA"/>
</dbReference>
<gene>
    <name evidence="1" type="ORF">OB236_09375</name>
</gene>
<sequence length="58" mass="7067">MRYELIHFLSHVEDERIIASFIQNFTIEDLEALICHLEYTDPSTRERWLDLCNKTLHF</sequence>
<accession>A0ABT2UCM3</accession>
<dbReference type="RefSeq" id="WP_262683725.1">
    <property type="nucleotide sequence ID" value="NZ_JAOQIO010000022.1"/>
</dbReference>
<evidence type="ECO:0000313" key="1">
    <source>
        <dbReference type="EMBL" id="MCU6792337.1"/>
    </source>
</evidence>
<keyword evidence="2" id="KW-1185">Reference proteome</keyword>
<comment type="caution">
    <text evidence="1">The sequence shown here is derived from an EMBL/GenBank/DDBJ whole genome shotgun (WGS) entry which is preliminary data.</text>
</comment>